<dbReference type="PRINTS" id="PR00081">
    <property type="entry name" value="GDHRDH"/>
</dbReference>
<protein>
    <submittedName>
        <fullName evidence="4">Fatty acyl-CoA reductase</fullName>
        <ecNumber evidence="4">1.2.1.-</ecNumber>
    </submittedName>
</protein>
<dbReference type="Pfam" id="PF00106">
    <property type="entry name" value="adh_short"/>
    <property type="match status" value="1"/>
</dbReference>
<gene>
    <name evidence="4" type="primary">acr1_1</name>
    <name evidence="4" type="ORF">MFFC18_34180</name>
</gene>
<dbReference type="EMBL" id="CP042912">
    <property type="protein sequence ID" value="QEG23519.1"/>
    <property type="molecule type" value="Genomic_DNA"/>
</dbReference>
<dbReference type="Gene3D" id="3.40.50.720">
    <property type="entry name" value="NAD(P)-binding Rossmann-like Domain"/>
    <property type="match status" value="1"/>
</dbReference>
<dbReference type="RefSeq" id="WP_075082000.1">
    <property type="nucleotide sequence ID" value="NZ_CP042912.1"/>
</dbReference>
<dbReference type="GO" id="GO:0016020">
    <property type="term" value="C:membrane"/>
    <property type="evidence" value="ECO:0007669"/>
    <property type="project" value="TreeGrafter"/>
</dbReference>
<dbReference type="STRING" id="980251.GCA_001642875_02656"/>
<keyword evidence="5" id="KW-1185">Reference proteome</keyword>
<evidence type="ECO:0000313" key="4">
    <source>
        <dbReference type="EMBL" id="QEG23519.1"/>
    </source>
</evidence>
<dbReference type="InterPro" id="IPR002347">
    <property type="entry name" value="SDR_fam"/>
</dbReference>
<dbReference type="PANTHER" id="PTHR44196:SF1">
    <property type="entry name" value="DEHYDROGENASE_REDUCTASE SDR FAMILY MEMBER 7B"/>
    <property type="match status" value="1"/>
</dbReference>
<proteinExistence type="inferred from homology"/>
<dbReference type="Proteomes" id="UP000322214">
    <property type="component" value="Chromosome"/>
</dbReference>
<dbReference type="InterPro" id="IPR036291">
    <property type="entry name" value="NAD(P)-bd_dom_sf"/>
</dbReference>
<dbReference type="SUPFAM" id="SSF51735">
    <property type="entry name" value="NAD(P)-binding Rossmann-fold domains"/>
    <property type="match status" value="1"/>
</dbReference>
<feature type="domain" description="ACT" evidence="3">
    <location>
        <begin position="7"/>
        <end position="88"/>
    </location>
</feature>
<evidence type="ECO:0000256" key="2">
    <source>
        <dbReference type="ARBA" id="ARBA00023002"/>
    </source>
</evidence>
<dbReference type="EC" id="1.2.1.-" evidence="4"/>
<dbReference type="AlphaFoldDB" id="A0A5B9PDH6"/>
<dbReference type="GO" id="GO:0016491">
    <property type="term" value="F:oxidoreductase activity"/>
    <property type="evidence" value="ECO:0007669"/>
    <property type="project" value="UniProtKB-KW"/>
</dbReference>
<reference evidence="4 5" key="1">
    <citation type="submission" date="2019-08" db="EMBL/GenBank/DDBJ databases">
        <title>Deep-cultivation of Planctomycetes and their phenomic and genomic characterization uncovers novel biology.</title>
        <authorList>
            <person name="Wiegand S."/>
            <person name="Jogler M."/>
            <person name="Boedeker C."/>
            <person name="Pinto D."/>
            <person name="Vollmers J."/>
            <person name="Rivas-Marin E."/>
            <person name="Kohn T."/>
            <person name="Peeters S.H."/>
            <person name="Heuer A."/>
            <person name="Rast P."/>
            <person name="Oberbeckmann S."/>
            <person name="Bunk B."/>
            <person name="Jeske O."/>
            <person name="Meyerdierks A."/>
            <person name="Storesund J.E."/>
            <person name="Kallscheuer N."/>
            <person name="Luecker S."/>
            <person name="Lage O.M."/>
            <person name="Pohl T."/>
            <person name="Merkel B.J."/>
            <person name="Hornburger P."/>
            <person name="Mueller R.-W."/>
            <person name="Bruemmer F."/>
            <person name="Labrenz M."/>
            <person name="Spormann A.M."/>
            <person name="Op den Camp H."/>
            <person name="Overmann J."/>
            <person name="Amann R."/>
            <person name="Jetten M.S.M."/>
            <person name="Mascher T."/>
            <person name="Medema M.H."/>
            <person name="Devos D.P."/>
            <person name="Kaster A.-K."/>
            <person name="Ovreas L."/>
            <person name="Rohde M."/>
            <person name="Galperin M.Y."/>
            <person name="Jogler C."/>
        </authorList>
    </citation>
    <scope>NUCLEOTIDE SEQUENCE [LARGE SCALE GENOMIC DNA]</scope>
    <source>
        <strain evidence="4 5">FC18</strain>
    </source>
</reference>
<dbReference type="PROSITE" id="PS51671">
    <property type="entry name" value="ACT"/>
    <property type="match status" value="1"/>
</dbReference>
<dbReference type="PANTHER" id="PTHR44196">
    <property type="entry name" value="DEHYDROGENASE/REDUCTASE SDR FAMILY MEMBER 7B"/>
    <property type="match status" value="1"/>
</dbReference>
<dbReference type="OrthoDB" id="151996at2"/>
<name>A0A5B9PDH6_9BACT</name>
<evidence type="ECO:0000313" key="5">
    <source>
        <dbReference type="Proteomes" id="UP000322214"/>
    </source>
</evidence>
<evidence type="ECO:0000256" key="1">
    <source>
        <dbReference type="ARBA" id="ARBA00006484"/>
    </source>
</evidence>
<comment type="similarity">
    <text evidence="1">Belongs to the short-chain dehydrogenases/reductases (SDR) family.</text>
</comment>
<sequence>MEQWKDKVVVVTGGSAGFGKAIVDAFAAAGATVVSISRSPDEHGGNGERGNVFSVQADVTDDESVAAAVSQIIQQHERIDVWINNVGQSIRVAFEAATMEQYRQLMEINFYTAVRCSLAVLPHLEKSSGSIVQIGTLAARTGWKNIAPYVTSKHALSGFAHQLRIESPDNVHSLFVCPGPIRRDDAATRYKAQSNGLGDAASTPGAGVKISGLDPEWLARRIVTSIEKRQPELVVPAKARLLFSILQLSPRLGDWLLRKFAS</sequence>
<evidence type="ECO:0000259" key="3">
    <source>
        <dbReference type="PROSITE" id="PS51671"/>
    </source>
</evidence>
<accession>A0A5B9PDH6</accession>
<organism evidence="4 5">
    <name type="scientific">Mariniblastus fucicola</name>
    <dbReference type="NCBI Taxonomy" id="980251"/>
    <lineage>
        <taxon>Bacteria</taxon>
        <taxon>Pseudomonadati</taxon>
        <taxon>Planctomycetota</taxon>
        <taxon>Planctomycetia</taxon>
        <taxon>Pirellulales</taxon>
        <taxon>Pirellulaceae</taxon>
        <taxon>Mariniblastus</taxon>
    </lineage>
</organism>
<dbReference type="KEGG" id="mff:MFFC18_34180"/>
<dbReference type="InterPro" id="IPR002912">
    <property type="entry name" value="ACT_dom"/>
</dbReference>
<keyword evidence="2 4" id="KW-0560">Oxidoreductase</keyword>